<comment type="caution">
    <text evidence="2">The sequence shown here is derived from an EMBL/GenBank/DDBJ whole genome shotgun (WGS) entry which is preliminary data.</text>
</comment>
<reference evidence="2" key="2">
    <citation type="submission" date="2020-09" db="EMBL/GenBank/DDBJ databases">
        <authorList>
            <person name="Sun Q."/>
            <person name="Sedlacek I."/>
        </authorList>
    </citation>
    <scope>NUCLEOTIDE SEQUENCE</scope>
    <source>
        <strain evidence="2">CCM 8606</strain>
    </source>
</reference>
<keyword evidence="1" id="KW-1133">Transmembrane helix</keyword>
<accession>A0A8J3AM74</accession>
<reference evidence="2" key="1">
    <citation type="journal article" date="2014" name="Int. J. Syst. Evol. Microbiol.">
        <title>Complete genome sequence of Corynebacterium casei LMG S-19264T (=DSM 44701T), isolated from a smear-ripened cheese.</title>
        <authorList>
            <consortium name="US DOE Joint Genome Institute (JGI-PGF)"/>
            <person name="Walter F."/>
            <person name="Albersmeier A."/>
            <person name="Kalinowski J."/>
            <person name="Ruckert C."/>
        </authorList>
    </citation>
    <scope>NUCLEOTIDE SEQUENCE</scope>
    <source>
        <strain evidence="2">CCM 8606</strain>
    </source>
</reference>
<name>A0A8J3AM74_9BIFI</name>
<keyword evidence="3" id="KW-1185">Reference proteome</keyword>
<evidence type="ECO:0000313" key="2">
    <source>
        <dbReference type="EMBL" id="GGI12918.1"/>
    </source>
</evidence>
<sequence length="103" mass="11122">MQTPATKNNEQQPFVSEAHEGSPAFEWVVALCVVVCAVTALAGHVIWAVGIMAATAIGTAAIRLIMREHSPWKIRSVGFDCFFGFSLGVGLLITVLSIFFLAW</sequence>
<dbReference type="Proteomes" id="UP000619536">
    <property type="component" value="Unassembled WGS sequence"/>
</dbReference>
<feature type="transmembrane region" description="Helical" evidence="1">
    <location>
        <begin position="27"/>
        <end position="60"/>
    </location>
</feature>
<evidence type="ECO:0008006" key="4">
    <source>
        <dbReference type="Google" id="ProtNLM"/>
    </source>
</evidence>
<protein>
    <recommendedName>
        <fullName evidence="4">Rod shape-determining protein RodA</fullName>
    </recommendedName>
</protein>
<evidence type="ECO:0000256" key="1">
    <source>
        <dbReference type="SAM" id="Phobius"/>
    </source>
</evidence>
<organism evidence="2 3">
    <name type="scientific">Galliscardovia ingluviei</name>
    <dbReference type="NCBI Taxonomy" id="1769422"/>
    <lineage>
        <taxon>Bacteria</taxon>
        <taxon>Bacillati</taxon>
        <taxon>Actinomycetota</taxon>
        <taxon>Actinomycetes</taxon>
        <taxon>Bifidobacteriales</taxon>
        <taxon>Bifidobacteriaceae</taxon>
        <taxon>Galliscardovia</taxon>
    </lineage>
</organism>
<gene>
    <name evidence="2" type="ORF">GCM10007377_03360</name>
</gene>
<dbReference type="RefSeq" id="WP_188354508.1">
    <property type="nucleotide sequence ID" value="NZ_BMDH01000001.1"/>
</dbReference>
<feature type="transmembrane region" description="Helical" evidence="1">
    <location>
        <begin position="81"/>
        <end position="102"/>
    </location>
</feature>
<keyword evidence="1" id="KW-0812">Transmembrane</keyword>
<evidence type="ECO:0000313" key="3">
    <source>
        <dbReference type="Proteomes" id="UP000619536"/>
    </source>
</evidence>
<proteinExistence type="predicted"/>
<dbReference type="EMBL" id="BMDH01000001">
    <property type="protein sequence ID" value="GGI12918.1"/>
    <property type="molecule type" value="Genomic_DNA"/>
</dbReference>
<keyword evidence="1" id="KW-0472">Membrane</keyword>
<dbReference type="AlphaFoldDB" id="A0A8J3AM74"/>